<dbReference type="AlphaFoldDB" id="A0A0F8W819"/>
<accession>A0A0F8W819</accession>
<sequence length="27" mass="2970">MTISTIPMRKQQYRGFATTLAPPACVS</sequence>
<feature type="non-terminal residue" evidence="1">
    <location>
        <position position="27"/>
    </location>
</feature>
<proteinExistence type="predicted"/>
<dbReference type="EMBL" id="LAZR01070197">
    <property type="protein sequence ID" value="KKK44200.1"/>
    <property type="molecule type" value="Genomic_DNA"/>
</dbReference>
<comment type="caution">
    <text evidence="1">The sequence shown here is derived from an EMBL/GenBank/DDBJ whole genome shotgun (WGS) entry which is preliminary data.</text>
</comment>
<name>A0A0F8W819_9ZZZZ</name>
<reference evidence="1" key="1">
    <citation type="journal article" date="2015" name="Nature">
        <title>Complex archaea that bridge the gap between prokaryotes and eukaryotes.</title>
        <authorList>
            <person name="Spang A."/>
            <person name="Saw J.H."/>
            <person name="Jorgensen S.L."/>
            <person name="Zaremba-Niedzwiedzka K."/>
            <person name="Martijn J."/>
            <person name="Lind A.E."/>
            <person name="van Eijk R."/>
            <person name="Schleper C."/>
            <person name="Guy L."/>
            <person name="Ettema T.J."/>
        </authorList>
    </citation>
    <scope>NUCLEOTIDE SEQUENCE</scope>
</reference>
<organism evidence="1">
    <name type="scientific">marine sediment metagenome</name>
    <dbReference type="NCBI Taxonomy" id="412755"/>
    <lineage>
        <taxon>unclassified sequences</taxon>
        <taxon>metagenomes</taxon>
        <taxon>ecological metagenomes</taxon>
    </lineage>
</organism>
<protein>
    <submittedName>
        <fullName evidence="1">Uncharacterized protein</fullName>
    </submittedName>
</protein>
<gene>
    <name evidence="1" type="ORF">LCGC14_3167470</name>
</gene>
<evidence type="ECO:0000313" key="1">
    <source>
        <dbReference type="EMBL" id="KKK44200.1"/>
    </source>
</evidence>